<gene>
    <name evidence="11" type="ORF">F2Q69_00041189</name>
</gene>
<reference evidence="11" key="1">
    <citation type="submission" date="2019-12" db="EMBL/GenBank/DDBJ databases">
        <title>Genome sequencing and annotation of Brassica cretica.</title>
        <authorList>
            <person name="Studholme D.J."/>
            <person name="Sarris P."/>
        </authorList>
    </citation>
    <scope>NUCLEOTIDE SEQUENCE</scope>
    <source>
        <strain evidence="11">PFS-109/04</strain>
        <tissue evidence="11">Leaf</tissue>
    </source>
</reference>
<dbReference type="SMART" id="SM00177">
    <property type="entry name" value="ARF"/>
    <property type="match status" value="1"/>
</dbReference>
<keyword evidence="6" id="KW-0653">Protein transport</keyword>
<keyword evidence="3" id="KW-0449">Lipoprotein</keyword>
<evidence type="ECO:0000256" key="6">
    <source>
        <dbReference type="ARBA" id="ARBA00022927"/>
    </source>
</evidence>
<evidence type="ECO:0000313" key="11">
    <source>
        <dbReference type="EMBL" id="KAF3504052.1"/>
    </source>
</evidence>
<accession>A0A8S9NJD7</accession>
<dbReference type="GO" id="GO:0046872">
    <property type="term" value="F:metal ion binding"/>
    <property type="evidence" value="ECO:0007669"/>
    <property type="project" value="UniProtKB-KW"/>
</dbReference>
<protein>
    <recommendedName>
        <fullName evidence="13">ADP-ribosylation factor</fullName>
    </recommendedName>
</protein>
<sequence length="99" mass="10813">MGLSFGKLFSRLFAKKEMRILMVGLDAAGKTTILYKLKLGEIVTTIPTIGQSVLYIQSTCATTGEGLYEGLDWLSNNIANKVSLPFTDTFQIIVSGKSF</sequence>
<comment type="similarity">
    <text evidence="2">Belongs to the small GTPase superfamily. Arf family.</text>
</comment>
<dbReference type="EMBL" id="QGKX02001621">
    <property type="protein sequence ID" value="KAF3504052.1"/>
    <property type="molecule type" value="Genomic_DNA"/>
</dbReference>
<dbReference type="InterPro" id="IPR024156">
    <property type="entry name" value="Small_GTPase_ARF"/>
</dbReference>
<organism evidence="11 12">
    <name type="scientific">Brassica cretica</name>
    <name type="common">Mustard</name>
    <dbReference type="NCBI Taxonomy" id="69181"/>
    <lineage>
        <taxon>Eukaryota</taxon>
        <taxon>Viridiplantae</taxon>
        <taxon>Streptophyta</taxon>
        <taxon>Embryophyta</taxon>
        <taxon>Tracheophyta</taxon>
        <taxon>Spermatophyta</taxon>
        <taxon>Magnoliopsida</taxon>
        <taxon>eudicotyledons</taxon>
        <taxon>Gunneridae</taxon>
        <taxon>Pentapetalae</taxon>
        <taxon>rosids</taxon>
        <taxon>malvids</taxon>
        <taxon>Brassicales</taxon>
        <taxon>Brassicaceae</taxon>
        <taxon>Brassiceae</taxon>
        <taxon>Brassica</taxon>
    </lineage>
</organism>
<evidence type="ECO:0000256" key="9">
    <source>
        <dbReference type="PIRSR" id="PIRSR606689-1"/>
    </source>
</evidence>
<evidence type="ECO:0000313" key="12">
    <source>
        <dbReference type="Proteomes" id="UP000712600"/>
    </source>
</evidence>
<keyword evidence="3" id="KW-0519">Myristate</keyword>
<feature type="binding site" evidence="9">
    <location>
        <begin position="24"/>
        <end position="31"/>
    </location>
    <ligand>
        <name>GTP</name>
        <dbReference type="ChEBI" id="CHEBI:37565"/>
    </ligand>
</feature>
<keyword evidence="6" id="KW-0813">Transport</keyword>
<proteinExistence type="inferred from homology"/>
<dbReference type="GO" id="GO:0003924">
    <property type="term" value="F:GTPase activity"/>
    <property type="evidence" value="ECO:0007669"/>
    <property type="project" value="InterPro"/>
</dbReference>
<evidence type="ECO:0000256" key="4">
    <source>
        <dbReference type="ARBA" id="ARBA00022741"/>
    </source>
</evidence>
<keyword evidence="5" id="KW-0931">ER-Golgi transport</keyword>
<keyword evidence="4 9" id="KW-0547">Nucleotide-binding</keyword>
<comment type="caution">
    <text evidence="11">The sequence shown here is derived from an EMBL/GenBank/DDBJ whole genome shotgun (WGS) entry which is preliminary data.</text>
</comment>
<evidence type="ECO:0000256" key="8">
    <source>
        <dbReference type="ARBA" id="ARBA00023134"/>
    </source>
</evidence>
<evidence type="ECO:0000256" key="5">
    <source>
        <dbReference type="ARBA" id="ARBA00022892"/>
    </source>
</evidence>
<dbReference type="Proteomes" id="UP000712600">
    <property type="component" value="Unassembled WGS sequence"/>
</dbReference>
<dbReference type="InterPro" id="IPR006689">
    <property type="entry name" value="Small_GTPase_ARF/SAR"/>
</dbReference>
<comment type="subcellular location">
    <subcellularLocation>
        <location evidence="1">Golgi apparatus</location>
    </subcellularLocation>
</comment>
<evidence type="ECO:0000256" key="2">
    <source>
        <dbReference type="ARBA" id="ARBA00010290"/>
    </source>
</evidence>
<dbReference type="Gene3D" id="3.40.50.300">
    <property type="entry name" value="P-loop containing nucleotide triphosphate hydrolases"/>
    <property type="match status" value="2"/>
</dbReference>
<dbReference type="AlphaFoldDB" id="A0A8S9NJD7"/>
<dbReference type="GO" id="GO:0005525">
    <property type="term" value="F:GTP binding"/>
    <property type="evidence" value="ECO:0007669"/>
    <property type="project" value="UniProtKB-KW"/>
</dbReference>
<dbReference type="GO" id="GO:0016192">
    <property type="term" value="P:vesicle-mediated transport"/>
    <property type="evidence" value="ECO:0007669"/>
    <property type="project" value="UniProtKB-KW"/>
</dbReference>
<evidence type="ECO:0008006" key="13">
    <source>
        <dbReference type="Google" id="ProtNLM"/>
    </source>
</evidence>
<dbReference type="InterPro" id="IPR027417">
    <property type="entry name" value="P-loop_NTPase"/>
</dbReference>
<keyword evidence="8 9" id="KW-0342">GTP-binding</keyword>
<keyword evidence="7" id="KW-0333">Golgi apparatus</keyword>
<dbReference type="PANTHER" id="PTHR11711">
    <property type="entry name" value="ADP RIBOSYLATION FACTOR-RELATED"/>
    <property type="match status" value="1"/>
</dbReference>
<evidence type="ECO:0000256" key="3">
    <source>
        <dbReference type="ARBA" id="ARBA00022707"/>
    </source>
</evidence>
<dbReference type="Pfam" id="PF00025">
    <property type="entry name" value="Arf"/>
    <property type="match status" value="1"/>
</dbReference>
<feature type="binding site" evidence="10">
    <location>
        <position position="31"/>
    </location>
    <ligand>
        <name>Mg(2+)</name>
        <dbReference type="ChEBI" id="CHEBI:18420"/>
    </ligand>
</feature>
<dbReference type="GO" id="GO:0015031">
    <property type="term" value="P:protein transport"/>
    <property type="evidence" value="ECO:0007669"/>
    <property type="project" value="UniProtKB-KW"/>
</dbReference>
<feature type="binding site" evidence="10">
    <location>
        <position position="48"/>
    </location>
    <ligand>
        <name>Mg(2+)</name>
        <dbReference type="ChEBI" id="CHEBI:18420"/>
    </ligand>
</feature>
<dbReference type="SUPFAM" id="SSF52540">
    <property type="entry name" value="P-loop containing nucleoside triphosphate hydrolases"/>
    <property type="match status" value="1"/>
</dbReference>
<evidence type="ECO:0000256" key="1">
    <source>
        <dbReference type="ARBA" id="ARBA00004555"/>
    </source>
</evidence>
<evidence type="ECO:0000256" key="7">
    <source>
        <dbReference type="ARBA" id="ARBA00023034"/>
    </source>
</evidence>
<name>A0A8S9NJD7_BRACR</name>
<keyword evidence="10" id="KW-0479">Metal-binding</keyword>
<evidence type="ECO:0000256" key="10">
    <source>
        <dbReference type="PIRSR" id="PIRSR606689-2"/>
    </source>
</evidence>
<keyword evidence="10" id="KW-0460">Magnesium</keyword>
<dbReference type="GO" id="GO:0005794">
    <property type="term" value="C:Golgi apparatus"/>
    <property type="evidence" value="ECO:0007669"/>
    <property type="project" value="UniProtKB-SubCell"/>
</dbReference>